<keyword evidence="1" id="KW-0472">Membrane</keyword>
<evidence type="ECO:0000313" key="2">
    <source>
        <dbReference type="EMBL" id="KIM25218.1"/>
    </source>
</evidence>
<feature type="transmembrane region" description="Helical" evidence="1">
    <location>
        <begin position="289"/>
        <end position="310"/>
    </location>
</feature>
<feature type="transmembrane region" description="Helical" evidence="1">
    <location>
        <begin position="195"/>
        <end position="219"/>
    </location>
</feature>
<dbReference type="OrthoDB" id="3178041at2759"/>
<feature type="transmembrane region" description="Helical" evidence="1">
    <location>
        <begin position="97"/>
        <end position="118"/>
    </location>
</feature>
<feature type="transmembrane region" description="Helical" evidence="1">
    <location>
        <begin position="225"/>
        <end position="245"/>
    </location>
</feature>
<organism evidence="2 3">
    <name type="scientific">Serendipita vermifera MAFF 305830</name>
    <dbReference type="NCBI Taxonomy" id="933852"/>
    <lineage>
        <taxon>Eukaryota</taxon>
        <taxon>Fungi</taxon>
        <taxon>Dikarya</taxon>
        <taxon>Basidiomycota</taxon>
        <taxon>Agaricomycotina</taxon>
        <taxon>Agaricomycetes</taxon>
        <taxon>Sebacinales</taxon>
        <taxon>Serendipitaceae</taxon>
        <taxon>Serendipita</taxon>
    </lineage>
</organism>
<dbReference type="AlphaFoldDB" id="A0A0C2WFN2"/>
<protein>
    <submittedName>
        <fullName evidence="2">Uncharacterized protein</fullName>
    </submittedName>
</protein>
<gene>
    <name evidence="2" type="ORF">M408DRAFT_331322</name>
</gene>
<keyword evidence="3" id="KW-1185">Reference proteome</keyword>
<evidence type="ECO:0000256" key="1">
    <source>
        <dbReference type="SAM" id="Phobius"/>
    </source>
</evidence>
<dbReference type="EMBL" id="KN824316">
    <property type="protein sequence ID" value="KIM25218.1"/>
    <property type="molecule type" value="Genomic_DNA"/>
</dbReference>
<feature type="transmembrane region" description="Helical" evidence="1">
    <location>
        <begin position="148"/>
        <end position="175"/>
    </location>
</feature>
<reference evidence="3" key="2">
    <citation type="submission" date="2015-01" db="EMBL/GenBank/DDBJ databases">
        <title>Evolutionary Origins and Diversification of the Mycorrhizal Mutualists.</title>
        <authorList>
            <consortium name="DOE Joint Genome Institute"/>
            <consortium name="Mycorrhizal Genomics Consortium"/>
            <person name="Kohler A."/>
            <person name="Kuo A."/>
            <person name="Nagy L.G."/>
            <person name="Floudas D."/>
            <person name="Copeland A."/>
            <person name="Barry K.W."/>
            <person name="Cichocki N."/>
            <person name="Veneault-Fourrey C."/>
            <person name="LaButti K."/>
            <person name="Lindquist E.A."/>
            <person name="Lipzen A."/>
            <person name="Lundell T."/>
            <person name="Morin E."/>
            <person name="Murat C."/>
            <person name="Riley R."/>
            <person name="Ohm R."/>
            <person name="Sun H."/>
            <person name="Tunlid A."/>
            <person name="Henrissat B."/>
            <person name="Grigoriev I.V."/>
            <person name="Hibbett D.S."/>
            <person name="Martin F."/>
        </authorList>
    </citation>
    <scope>NUCLEOTIDE SEQUENCE [LARGE SCALE GENOMIC DNA]</scope>
    <source>
        <strain evidence="3">MAFF 305830</strain>
    </source>
</reference>
<feature type="transmembrane region" description="Helical" evidence="1">
    <location>
        <begin position="38"/>
        <end position="57"/>
    </location>
</feature>
<keyword evidence="1" id="KW-0812">Transmembrane</keyword>
<sequence length="354" mass="39670">MNSGIDFQAAAKALVPNEFRPVSDKESWGQSLLTSKQFLGLTSVTMLAFVSGFFLYYSFYVTFILSSVESSVTTPKPPRSPIAGSYRRIMRHLLSSYGWHHFITGAFTFVWTALFAYIGRWALNSWVLSRWTTLATSNDSSMPTNSSIYTLIGGSDLVSGFLLESLSIVFTHKILTSSNFSALATLKRIVRSQQLYICLIYIGTIRTITSAAQSALMVTDSTEHYARPFMTFMTYILLFLIRTVLITRSHASLLPPATPTTVDINTSTQVETTAFIWQWFLRTVKMFKLLITCTILASLHVIITLAGLMYASGQSQKVIDWAYSAKSRVTQATPSRNPGFMMGYDPELDPHHFH</sequence>
<keyword evidence="1" id="KW-1133">Transmembrane helix</keyword>
<name>A0A0C2WFN2_SERVB</name>
<reference evidence="2 3" key="1">
    <citation type="submission" date="2014-04" db="EMBL/GenBank/DDBJ databases">
        <authorList>
            <consortium name="DOE Joint Genome Institute"/>
            <person name="Kuo A."/>
            <person name="Zuccaro A."/>
            <person name="Kohler A."/>
            <person name="Nagy L.G."/>
            <person name="Floudas D."/>
            <person name="Copeland A."/>
            <person name="Barry K.W."/>
            <person name="Cichocki N."/>
            <person name="Veneault-Fourrey C."/>
            <person name="LaButti K."/>
            <person name="Lindquist E.A."/>
            <person name="Lipzen A."/>
            <person name="Lundell T."/>
            <person name="Morin E."/>
            <person name="Murat C."/>
            <person name="Sun H."/>
            <person name="Tunlid A."/>
            <person name="Henrissat B."/>
            <person name="Grigoriev I.V."/>
            <person name="Hibbett D.S."/>
            <person name="Martin F."/>
            <person name="Nordberg H.P."/>
            <person name="Cantor M.N."/>
            <person name="Hua S.X."/>
        </authorList>
    </citation>
    <scope>NUCLEOTIDE SEQUENCE [LARGE SCALE GENOMIC DNA]</scope>
    <source>
        <strain evidence="2 3">MAFF 305830</strain>
    </source>
</reference>
<proteinExistence type="predicted"/>
<dbReference type="HOGENOM" id="CLU_783389_0_0_1"/>
<accession>A0A0C2WFN2</accession>
<dbReference type="Proteomes" id="UP000054097">
    <property type="component" value="Unassembled WGS sequence"/>
</dbReference>
<evidence type="ECO:0000313" key="3">
    <source>
        <dbReference type="Proteomes" id="UP000054097"/>
    </source>
</evidence>